<organism evidence="1 2">
    <name type="scientific">Paenibacillus phyllosphaerae</name>
    <dbReference type="NCBI Taxonomy" id="274593"/>
    <lineage>
        <taxon>Bacteria</taxon>
        <taxon>Bacillati</taxon>
        <taxon>Bacillota</taxon>
        <taxon>Bacilli</taxon>
        <taxon>Bacillales</taxon>
        <taxon>Paenibacillaceae</taxon>
        <taxon>Paenibacillus</taxon>
    </lineage>
</organism>
<comment type="caution">
    <text evidence="1">The sequence shown here is derived from an EMBL/GenBank/DDBJ whole genome shotgun (WGS) entry which is preliminary data.</text>
</comment>
<dbReference type="PROSITE" id="PS51257">
    <property type="entry name" value="PROKAR_LIPOPROTEIN"/>
    <property type="match status" value="1"/>
</dbReference>
<evidence type="ECO:0008006" key="3">
    <source>
        <dbReference type="Google" id="ProtNLM"/>
    </source>
</evidence>
<protein>
    <recommendedName>
        <fullName evidence="3">Lipoprotein</fullName>
    </recommendedName>
</protein>
<evidence type="ECO:0000313" key="1">
    <source>
        <dbReference type="EMBL" id="MBB3113099.1"/>
    </source>
</evidence>
<proteinExistence type="predicted"/>
<dbReference type="RefSeq" id="WP_183603192.1">
    <property type="nucleotide sequence ID" value="NZ_JACHXK010000016.1"/>
</dbReference>
<evidence type="ECO:0000313" key="2">
    <source>
        <dbReference type="Proteomes" id="UP000570361"/>
    </source>
</evidence>
<sequence length="162" mass="18391">MRLVALFIVFALVFVGCNTTNKMPKEIPDDFAFSVQFGIGSKNVIDSFNGVVIKDLIVAGTAEAKINFTQEEMLNIYEKMKIINVLGSKDFVDDMSCSREPSGDDVWKIRINGNEQTIQWSSEYCELSDDAKHFEDLRNFVLDIVKEKDEYKTLPEPKGGYE</sequence>
<keyword evidence="2" id="KW-1185">Reference proteome</keyword>
<name>A0A7W5FQJ2_9BACL</name>
<reference evidence="1 2" key="1">
    <citation type="submission" date="2020-08" db="EMBL/GenBank/DDBJ databases">
        <title>Genomic Encyclopedia of Type Strains, Phase III (KMG-III): the genomes of soil and plant-associated and newly described type strains.</title>
        <authorList>
            <person name="Whitman W."/>
        </authorList>
    </citation>
    <scope>NUCLEOTIDE SEQUENCE [LARGE SCALE GENOMIC DNA]</scope>
    <source>
        <strain evidence="1 2">CECT 5862</strain>
    </source>
</reference>
<gene>
    <name evidence="1" type="ORF">FHS18_005202</name>
</gene>
<dbReference type="EMBL" id="JACHXK010000016">
    <property type="protein sequence ID" value="MBB3113099.1"/>
    <property type="molecule type" value="Genomic_DNA"/>
</dbReference>
<dbReference type="Proteomes" id="UP000570361">
    <property type="component" value="Unassembled WGS sequence"/>
</dbReference>
<dbReference type="AlphaFoldDB" id="A0A7W5FQJ2"/>
<accession>A0A7W5FQJ2</accession>